<dbReference type="EMBL" id="JACJTE010000011">
    <property type="protein sequence ID" value="MBD2561507.1"/>
    <property type="molecule type" value="Genomic_DNA"/>
</dbReference>
<proteinExistence type="predicted"/>
<dbReference type="Proteomes" id="UP000604661">
    <property type="component" value="Unassembled WGS sequence"/>
</dbReference>
<accession>A0ABR8EUK3</accession>
<name>A0ABR8EUK3_NOSLI</name>
<dbReference type="RefSeq" id="WP_190893485.1">
    <property type="nucleotide sequence ID" value="NZ_JACJTE010000011.1"/>
</dbReference>
<evidence type="ECO:0000313" key="2">
    <source>
        <dbReference type="Proteomes" id="UP000604661"/>
    </source>
</evidence>
<organism evidence="1 2">
    <name type="scientific">Nostoc linckia FACHB-391</name>
    <dbReference type="NCBI Taxonomy" id="2692906"/>
    <lineage>
        <taxon>Bacteria</taxon>
        <taxon>Bacillati</taxon>
        <taxon>Cyanobacteriota</taxon>
        <taxon>Cyanophyceae</taxon>
        <taxon>Nostocales</taxon>
        <taxon>Nostocaceae</taxon>
        <taxon>Nostoc</taxon>
    </lineage>
</organism>
<protein>
    <submittedName>
        <fullName evidence="1">Uncharacterized protein</fullName>
    </submittedName>
</protein>
<comment type="caution">
    <text evidence="1">The sequence shown here is derived from an EMBL/GenBank/DDBJ whole genome shotgun (WGS) entry which is preliminary data.</text>
</comment>
<gene>
    <name evidence="1" type="ORF">H6G95_12935</name>
</gene>
<sequence length="106" mass="12154">MRRSPRFKNSIHDILAPTSTAKRYPSPYNTLQLSALLKKAQPSAAMMTVCQYSAKVGTMGLHPTFAAERYANCDRTLIFTTNYWSIYRSLHIKELYTLFSKNQELS</sequence>
<evidence type="ECO:0000313" key="1">
    <source>
        <dbReference type="EMBL" id="MBD2561507.1"/>
    </source>
</evidence>
<reference evidence="1 2" key="1">
    <citation type="journal article" date="2020" name="ISME J.">
        <title>Comparative genomics reveals insights into cyanobacterial evolution and habitat adaptation.</title>
        <authorList>
            <person name="Chen M.Y."/>
            <person name="Teng W.K."/>
            <person name="Zhao L."/>
            <person name="Hu C.X."/>
            <person name="Zhou Y.K."/>
            <person name="Han B.P."/>
            <person name="Song L.R."/>
            <person name="Shu W.S."/>
        </authorList>
    </citation>
    <scope>NUCLEOTIDE SEQUENCE [LARGE SCALE GENOMIC DNA]</scope>
    <source>
        <strain evidence="1 2">FACHB-391</strain>
    </source>
</reference>
<keyword evidence="2" id="KW-1185">Reference proteome</keyword>